<dbReference type="Proteomes" id="UP000266841">
    <property type="component" value="Unassembled WGS sequence"/>
</dbReference>
<feature type="region of interest" description="Disordered" evidence="1">
    <location>
        <begin position="75"/>
        <end position="127"/>
    </location>
</feature>
<dbReference type="EMBL" id="AGNL01006620">
    <property type="protein sequence ID" value="EJK71901.1"/>
    <property type="molecule type" value="Genomic_DNA"/>
</dbReference>
<feature type="compositionally biased region" description="Basic and acidic residues" evidence="1">
    <location>
        <begin position="170"/>
        <end position="182"/>
    </location>
</feature>
<feature type="region of interest" description="Disordered" evidence="1">
    <location>
        <begin position="170"/>
        <end position="230"/>
    </location>
</feature>
<evidence type="ECO:0000256" key="1">
    <source>
        <dbReference type="SAM" id="MobiDB-lite"/>
    </source>
</evidence>
<feature type="non-terminal residue" evidence="2">
    <location>
        <position position="1"/>
    </location>
</feature>
<evidence type="ECO:0000313" key="3">
    <source>
        <dbReference type="Proteomes" id="UP000266841"/>
    </source>
</evidence>
<feature type="compositionally biased region" description="Low complexity" evidence="1">
    <location>
        <begin position="352"/>
        <end position="369"/>
    </location>
</feature>
<feature type="compositionally biased region" description="Basic and acidic residues" evidence="1">
    <location>
        <begin position="75"/>
        <end position="87"/>
    </location>
</feature>
<evidence type="ECO:0000313" key="2">
    <source>
        <dbReference type="EMBL" id="EJK71901.1"/>
    </source>
</evidence>
<organism evidence="2 3">
    <name type="scientific">Thalassiosira oceanica</name>
    <name type="common">Marine diatom</name>
    <dbReference type="NCBI Taxonomy" id="159749"/>
    <lineage>
        <taxon>Eukaryota</taxon>
        <taxon>Sar</taxon>
        <taxon>Stramenopiles</taxon>
        <taxon>Ochrophyta</taxon>
        <taxon>Bacillariophyta</taxon>
        <taxon>Coscinodiscophyceae</taxon>
        <taxon>Thalassiosirophycidae</taxon>
        <taxon>Thalassiosirales</taxon>
        <taxon>Thalassiosiraceae</taxon>
        <taxon>Thalassiosira</taxon>
    </lineage>
</organism>
<proteinExistence type="predicted"/>
<protein>
    <submittedName>
        <fullName evidence="2">Uncharacterized protein</fullName>
    </submittedName>
</protein>
<feature type="region of interest" description="Disordered" evidence="1">
    <location>
        <begin position="39"/>
        <end position="61"/>
    </location>
</feature>
<reference evidence="2 3" key="1">
    <citation type="journal article" date="2012" name="Genome Biol.">
        <title>Genome and low-iron response of an oceanic diatom adapted to chronic iron limitation.</title>
        <authorList>
            <person name="Lommer M."/>
            <person name="Specht M."/>
            <person name="Roy A.S."/>
            <person name="Kraemer L."/>
            <person name="Andreson R."/>
            <person name="Gutowska M.A."/>
            <person name="Wolf J."/>
            <person name="Bergner S.V."/>
            <person name="Schilhabel M.B."/>
            <person name="Klostermeier U.C."/>
            <person name="Beiko R.G."/>
            <person name="Rosenstiel P."/>
            <person name="Hippler M."/>
            <person name="Laroche J."/>
        </authorList>
    </citation>
    <scope>NUCLEOTIDE SEQUENCE [LARGE SCALE GENOMIC DNA]</scope>
    <source>
        <strain evidence="2 3">CCMP1005</strain>
    </source>
</reference>
<feature type="compositionally biased region" description="Polar residues" evidence="1">
    <location>
        <begin position="201"/>
        <end position="210"/>
    </location>
</feature>
<dbReference type="AlphaFoldDB" id="K0TEH9"/>
<accession>K0TEH9</accession>
<comment type="caution">
    <text evidence="2">The sequence shown here is derived from an EMBL/GenBank/DDBJ whole genome shotgun (WGS) entry which is preliminary data.</text>
</comment>
<sequence>LERPATVAVGLDLALDWDISTAPICQLVSPGLVKNNIMAKKKSKAEGRPRGRPKKRLTPGLAAIFARREAERAAALASDDRTVHPQQHEANGGEAAEVEPKPRRRARRDAPPGPPRRSDRRRGGVERFEAGPAVLPFSKARAHKIRVARARRKYEELRGRIREDELRAARRRDAELESENARLEGATKQGSAAELGPRPRPSSSAKTSETSGREEPSASRPSSIRDGLAAAAAPAAPTASAFVAANAFGSSTGATSFSRAAAAAAAPASSTANAFVAPNVFGFSTGATSFGNPWYRQQYPYYGMMSAPFGCFTSAAQMNTGFPAYLAATTLQPGRPTHGTLVRPPAAMYDMPASATSSNPPPASSGTAGEADGSAIPPSLAVAVSTEDGVGDDKVDEAAPGGSRGGGGLDGPAPGKSPAAVAVGSADRPNYTRVPGASAIIGLRFDV</sequence>
<feature type="region of interest" description="Disordered" evidence="1">
    <location>
        <begin position="350"/>
        <end position="433"/>
    </location>
</feature>
<name>K0TEH9_THAOC</name>
<gene>
    <name evidence="2" type="ORF">THAOC_06614</name>
</gene>
<keyword evidence="3" id="KW-1185">Reference proteome</keyword>